<sequence length="58" mass="6314">MGIIGKKGTKLLKFESHIVLKLISGDWVLLNCAVIALPWKILSPSAFAGTYSLPFKVV</sequence>
<name>A0A2P2KXV8_RHIMU</name>
<organism evidence="1">
    <name type="scientific">Rhizophora mucronata</name>
    <name type="common">Asiatic mangrove</name>
    <dbReference type="NCBI Taxonomy" id="61149"/>
    <lineage>
        <taxon>Eukaryota</taxon>
        <taxon>Viridiplantae</taxon>
        <taxon>Streptophyta</taxon>
        <taxon>Embryophyta</taxon>
        <taxon>Tracheophyta</taxon>
        <taxon>Spermatophyta</taxon>
        <taxon>Magnoliopsida</taxon>
        <taxon>eudicotyledons</taxon>
        <taxon>Gunneridae</taxon>
        <taxon>Pentapetalae</taxon>
        <taxon>rosids</taxon>
        <taxon>fabids</taxon>
        <taxon>Malpighiales</taxon>
        <taxon>Rhizophoraceae</taxon>
        <taxon>Rhizophora</taxon>
    </lineage>
</organism>
<evidence type="ECO:0000313" key="1">
    <source>
        <dbReference type="EMBL" id="MBX10544.1"/>
    </source>
</evidence>
<dbReference type="EMBL" id="GGEC01030060">
    <property type="protein sequence ID" value="MBX10544.1"/>
    <property type="molecule type" value="Transcribed_RNA"/>
</dbReference>
<protein>
    <submittedName>
        <fullName evidence="1">Uncharacterized protein</fullName>
    </submittedName>
</protein>
<dbReference type="AlphaFoldDB" id="A0A2P2KXV8"/>
<accession>A0A2P2KXV8</accession>
<proteinExistence type="predicted"/>
<reference evidence="1" key="1">
    <citation type="submission" date="2018-02" db="EMBL/GenBank/DDBJ databases">
        <title>Rhizophora mucronata_Transcriptome.</title>
        <authorList>
            <person name="Meera S.P."/>
            <person name="Sreeshan A."/>
            <person name="Augustine A."/>
        </authorList>
    </citation>
    <scope>NUCLEOTIDE SEQUENCE</scope>
    <source>
        <tissue evidence="1">Leaf</tissue>
    </source>
</reference>